<protein>
    <submittedName>
        <fullName evidence="3">Uncharacterized protein</fullName>
    </submittedName>
</protein>
<organism evidence="3 4">
    <name type="scientific">Rhizophlyctis rosea</name>
    <dbReference type="NCBI Taxonomy" id="64517"/>
    <lineage>
        <taxon>Eukaryota</taxon>
        <taxon>Fungi</taxon>
        <taxon>Fungi incertae sedis</taxon>
        <taxon>Chytridiomycota</taxon>
        <taxon>Chytridiomycota incertae sedis</taxon>
        <taxon>Chytridiomycetes</taxon>
        <taxon>Rhizophlyctidales</taxon>
        <taxon>Rhizophlyctidaceae</taxon>
        <taxon>Rhizophlyctis</taxon>
    </lineage>
</organism>
<feature type="chain" id="PRO_5041934288" evidence="2">
    <location>
        <begin position="23"/>
        <end position="237"/>
    </location>
</feature>
<keyword evidence="2" id="KW-0732">Signal</keyword>
<evidence type="ECO:0000313" key="4">
    <source>
        <dbReference type="Proteomes" id="UP001212841"/>
    </source>
</evidence>
<keyword evidence="4" id="KW-1185">Reference proteome</keyword>
<dbReference type="EMBL" id="JADGJD010000169">
    <property type="protein sequence ID" value="KAJ3053939.1"/>
    <property type="molecule type" value="Genomic_DNA"/>
</dbReference>
<sequence length="237" mass="23994">MHLNILAATTLASLASLTLTNAQALTPPSCKQDDLPCYVASAQYTVLGTVVSTNSNASPGTPSNYNATISIQCVYASYNTTLNTGANILGKNVLVTRFGQPRSQCPNGGGATATPSQTAIFFVHVANTPAHDTTPILSVFDICTGGVPNTDTSRQQIGTVLAKNPDYGFYGASRGGANCTLPGLPTEAKPTPSPSPSVTSATPTATATGTSQSAAKNNKAGWGFTGLVALVLGAIAA</sequence>
<feature type="compositionally biased region" description="Low complexity" evidence="1">
    <location>
        <begin position="196"/>
        <end position="215"/>
    </location>
</feature>
<evidence type="ECO:0000256" key="2">
    <source>
        <dbReference type="SAM" id="SignalP"/>
    </source>
</evidence>
<proteinExistence type="predicted"/>
<accession>A0AAD5SGJ8</accession>
<feature type="signal peptide" evidence="2">
    <location>
        <begin position="1"/>
        <end position="22"/>
    </location>
</feature>
<evidence type="ECO:0000256" key="1">
    <source>
        <dbReference type="SAM" id="MobiDB-lite"/>
    </source>
</evidence>
<dbReference type="AlphaFoldDB" id="A0AAD5SGJ8"/>
<comment type="caution">
    <text evidence="3">The sequence shown here is derived from an EMBL/GenBank/DDBJ whole genome shotgun (WGS) entry which is preliminary data.</text>
</comment>
<reference evidence="3" key="1">
    <citation type="submission" date="2020-05" db="EMBL/GenBank/DDBJ databases">
        <title>Phylogenomic resolution of chytrid fungi.</title>
        <authorList>
            <person name="Stajich J.E."/>
            <person name="Amses K."/>
            <person name="Simmons R."/>
            <person name="Seto K."/>
            <person name="Myers J."/>
            <person name="Bonds A."/>
            <person name="Quandt C.A."/>
            <person name="Barry K."/>
            <person name="Liu P."/>
            <person name="Grigoriev I."/>
            <person name="Longcore J.E."/>
            <person name="James T.Y."/>
        </authorList>
    </citation>
    <scope>NUCLEOTIDE SEQUENCE</scope>
    <source>
        <strain evidence="3">JEL0318</strain>
    </source>
</reference>
<evidence type="ECO:0000313" key="3">
    <source>
        <dbReference type="EMBL" id="KAJ3053939.1"/>
    </source>
</evidence>
<name>A0AAD5SGJ8_9FUNG</name>
<dbReference type="Proteomes" id="UP001212841">
    <property type="component" value="Unassembled WGS sequence"/>
</dbReference>
<feature type="region of interest" description="Disordered" evidence="1">
    <location>
        <begin position="182"/>
        <end position="216"/>
    </location>
</feature>
<gene>
    <name evidence="3" type="ORF">HK097_003012</name>
</gene>